<evidence type="ECO:0000256" key="2">
    <source>
        <dbReference type="SAM" id="Phobius"/>
    </source>
</evidence>
<dbReference type="Gene3D" id="1.20.1250.20">
    <property type="entry name" value="MFS general substrate transporter like domains"/>
    <property type="match status" value="2"/>
</dbReference>
<sequence length="424" mass="42975">MLRPYRLLAATPHVPSVLTACLVARLYQPAQIIVLTFLVASWTGSYAAGGVAAASKTIGQAIASPVRGRQIDRRSAPKVLMLTGSGAALGFTAMTAVAHWTDPAWWGLIVPVALGTGLMSPPLGQVGRAMWPRLTEGEARESAYTVDATLQELLFVSGPVLAAFVVAGWGPEVAMLGCAAWALLGTNVFAGALWRAGLREGLGGVPAFKTGPGLRRIPGFGSLLGFCCLIAGALIAADVLLVGWARERSQPELAGILAAVWAVGSLVGGLVAGGMTGKPRLGRRSVLVALGMCALVPALPPVSDPGSPLLVGAILLAGGAAIAPTFAASNSRLADLTPAHRRGEAFGWSGTAMTLGGSISSPLVGAMLDLSGPAAGAAVIAGLATAAALLVAWHLRRTRRAVSSPVVAGESVDRPADAPGDLPR</sequence>
<dbReference type="Proteomes" id="UP001501218">
    <property type="component" value="Unassembled WGS sequence"/>
</dbReference>
<dbReference type="RefSeq" id="WP_344125593.1">
    <property type="nucleotide sequence ID" value="NZ_BAAARA010000001.1"/>
</dbReference>
<feature type="transmembrane region" description="Helical" evidence="2">
    <location>
        <begin position="374"/>
        <end position="395"/>
    </location>
</feature>
<feature type="transmembrane region" description="Helical" evidence="2">
    <location>
        <begin position="253"/>
        <end position="273"/>
    </location>
</feature>
<protein>
    <submittedName>
        <fullName evidence="3">MFS transporter</fullName>
    </submittedName>
</protein>
<dbReference type="PROSITE" id="PS51257">
    <property type="entry name" value="PROKAR_LIPOPROTEIN"/>
    <property type="match status" value="1"/>
</dbReference>
<dbReference type="EMBL" id="BAAARA010000001">
    <property type="protein sequence ID" value="GAA2331263.1"/>
    <property type="molecule type" value="Genomic_DNA"/>
</dbReference>
<evidence type="ECO:0000256" key="1">
    <source>
        <dbReference type="SAM" id="MobiDB-lite"/>
    </source>
</evidence>
<comment type="caution">
    <text evidence="3">The sequence shown here is derived from an EMBL/GenBank/DDBJ whole genome shotgun (WGS) entry which is preliminary data.</text>
</comment>
<keyword evidence="2" id="KW-0812">Transmembrane</keyword>
<proteinExistence type="predicted"/>
<feature type="transmembrane region" description="Helical" evidence="2">
    <location>
        <begin position="217"/>
        <end position="241"/>
    </location>
</feature>
<keyword evidence="4" id="KW-1185">Reference proteome</keyword>
<feature type="transmembrane region" description="Helical" evidence="2">
    <location>
        <begin position="144"/>
        <end position="167"/>
    </location>
</feature>
<feature type="transmembrane region" description="Helical" evidence="2">
    <location>
        <begin position="285"/>
        <end position="303"/>
    </location>
</feature>
<feature type="transmembrane region" description="Helical" evidence="2">
    <location>
        <begin position="104"/>
        <end position="123"/>
    </location>
</feature>
<evidence type="ECO:0000313" key="4">
    <source>
        <dbReference type="Proteomes" id="UP001501218"/>
    </source>
</evidence>
<dbReference type="SUPFAM" id="SSF103473">
    <property type="entry name" value="MFS general substrate transporter"/>
    <property type="match status" value="1"/>
</dbReference>
<feature type="transmembrane region" description="Helical" evidence="2">
    <location>
        <begin position="33"/>
        <end position="58"/>
    </location>
</feature>
<gene>
    <name evidence="3" type="ORF">GCM10009854_02880</name>
</gene>
<feature type="transmembrane region" description="Helical" evidence="2">
    <location>
        <begin position="79"/>
        <end position="98"/>
    </location>
</feature>
<dbReference type="PANTHER" id="PTHR23542:SF1">
    <property type="entry name" value="MAJOR FACILITATOR SUPERFAMILY (MFS) PROFILE DOMAIN-CONTAINING PROTEIN"/>
    <property type="match status" value="1"/>
</dbReference>
<feature type="region of interest" description="Disordered" evidence="1">
    <location>
        <begin position="404"/>
        <end position="424"/>
    </location>
</feature>
<accession>A0ABP5SL09</accession>
<dbReference type="Pfam" id="PF07690">
    <property type="entry name" value="MFS_1"/>
    <property type="match status" value="1"/>
</dbReference>
<feature type="transmembrane region" description="Helical" evidence="2">
    <location>
        <begin position="309"/>
        <end position="333"/>
    </location>
</feature>
<dbReference type="PANTHER" id="PTHR23542">
    <property type="match status" value="1"/>
</dbReference>
<keyword evidence="2" id="KW-0472">Membrane</keyword>
<evidence type="ECO:0000313" key="3">
    <source>
        <dbReference type="EMBL" id="GAA2331263.1"/>
    </source>
</evidence>
<dbReference type="InterPro" id="IPR011701">
    <property type="entry name" value="MFS"/>
</dbReference>
<feature type="transmembrane region" description="Helical" evidence="2">
    <location>
        <begin position="345"/>
        <end position="368"/>
    </location>
</feature>
<dbReference type="InterPro" id="IPR036259">
    <property type="entry name" value="MFS_trans_sf"/>
</dbReference>
<organism evidence="3 4">
    <name type="scientific">Saccharopolyspora halophila</name>
    <dbReference type="NCBI Taxonomy" id="405551"/>
    <lineage>
        <taxon>Bacteria</taxon>
        <taxon>Bacillati</taxon>
        <taxon>Actinomycetota</taxon>
        <taxon>Actinomycetes</taxon>
        <taxon>Pseudonocardiales</taxon>
        <taxon>Pseudonocardiaceae</taxon>
        <taxon>Saccharopolyspora</taxon>
    </lineage>
</organism>
<name>A0ABP5SL09_9PSEU</name>
<feature type="transmembrane region" description="Helical" evidence="2">
    <location>
        <begin position="7"/>
        <end position="27"/>
    </location>
</feature>
<keyword evidence="2" id="KW-1133">Transmembrane helix</keyword>
<reference evidence="4" key="1">
    <citation type="journal article" date="2019" name="Int. J. Syst. Evol. Microbiol.">
        <title>The Global Catalogue of Microorganisms (GCM) 10K type strain sequencing project: providing services to taxonomists for standard genome sequencing and annotation.</title>
        <authorList>
            <consortium name="The Broad Institute Genomics Platform"/>
            <consortium name="The Broad Institute Genome Sequencing Center for Infectious Disease"/>
            <person name="Wu L."/>
            <person name="Ma J."/>
        </authorList>
    </citation>
    <scope>NUCLEOTIDE SEQUENCE [LARGE SCALE GENOMIC DNA]</scope>
    <source>
        <strain evidence="4">JCM 16221</strain>
    </source>
</reference>
<feature type="transmembrane region" description="Helical" evidence="2">
    <location>
        <begin position="173"/>
        <end position="196"/>
    </location>
</feature>